<evidence type="ECO:0000313" key="5">
    <source>
        <dbReference type="Proteomes" id="UP000215902"/>
    </source>
</evidence>
<feature type="compositionally biased region" description="Basic and acidic residues" evidence="2">
    <location>
        <begin position="54"/>
        <end position="69"/>
    </location>
</feature>
<dbReference type="Pfam" id="PF01302">
    <property type="entry name" value="CAP_GLY"/>
    <property type="match status" value="1"/>
</dbReference>
<feature type="region of interest" description="Disordered" evidence="2">
    <location>
        <begin position="1"/>
        <end position="167"/>
    </location>
</feature>
<dbReference type="InterPro" id="IPR036859">
    <property type="entry name" value="CAP-Gly_dom_sf"/>
</dbReference>
<feature type="compositionally biased region" description="Low complexity" evidence="2">
    <location>
        <begin position="248"/>
        <end position="261"/>
    </location>
</feature>
<dbReference type="InterPro" id="IPR000938">
    <property type="entry name" value="CAP-Gly_domain"/>
</dbReference>
<feature type="region of interest" description="Disordered" evidence="2">
    <location>
        <begin position="482"/>
        <end position="541"/>
    </location>
</feature>
<dbReference type="SUPFAM" id="SSF74924">
    <property type="entry name" value="Cap-Gly domain"/>
    <property type="match status" value="1"/>
</dbReference>
<dbReference type="SMART" id="SM01052">
    <property type="entry name" value="CAP_GLY"/>
    <property type="match status" value="1"/>
</dbReference>
<feature type="compositionally biased region" description="Polar residues" evidence="2">
    <location>
        <begin position="493"/>
        <end position="503"/>
    </location>
</feature>
<keyword evidence="1" id="KW-0175">Coiled coil</keyword>
<dbReference type="EMBL" id="NIVC01003174">
    <property type="protein sequence ID" value="PAA52857.1"/>
    <property type="molecule type" value="Genomic_DNA"/>
</dbReference>
<feature type="compositionally biased region" description="Basic and acidic residues" evidence="2">
    <location>
        <begin position="127"/>
        <end position="143"/>
    </location>
</feature>
<feature type="compositionally biased region" description="Low complexity" evidence="2">
    <location>
        <begin position="189"/>
        <end position="207"/>
    </location>
</feature>
<feature type="compositionally biased region" description="Polar residues" evidence="2">
    <location>
        <begin position="1"/>
        <end position="15"/>
    </location>
</feature>
<feature type="compositionally biased region" description="Low complexity" evidence="2">
    <location>
        <begin position="156"/>
        <end position="166"/>
    </location>
</feature>
<feature type="compositionally biased region" description="Polar residues" evidence="2">
    <location>
        <begin position="320"/>
        <end position="329"/>
    </location>
</feature>
<dbReference type="AlphaFoldDB" id="A0A267DW63"/>
<feature type="domain" description="CAP-Gly" evidence="3">
    <location>
        <begin position="688"/>
        <end position="730"/>
    </location>
</feature>
<reference evidence="4 5" key="1">
    <citation type="submission" date="2017-06" db="EMBL/GenBank/DDBJ databases">
        <title>A platform for efficient transgenesis in Macrostomum lignano, a flatworm model organism for stem cell research.</title>
        <authorList>
            <person name="Berezikov E."/>
        </authorList>
    </citation>
    <scope>NUCLEOTIDE SEQUENCE [LARGE SCALE GENOMIC DNA]</scope>
    <source>
        <strain evidence="4">DV1</strain>
        <tissue evidence="4">Whole organism</tissue>
    </source>
</reference>
<feature type="compositionally biased region" description="Low complexity" evidence="2">
    <location>
        <begin position="299"/>
        <end position="319"/>
    </location>
</feature>
<dbReference type="Gene3D" id="2.30.30.190">
    <property type="entry name" value="CAP Gly-rich-like domain"/>
    <property type="match status" value="1"/>
</dbReference>
<sequence>ASRKTSMSSAAQEESTVAAAVTVSSNSNGYHPPEAASEGHPASPIKQSSSLSSPERRPASPVKPDDRPRSRMSRAEQLLLDLDAEIERDRRHQRGGSASVSPSPPPHPPKQALGGSENGGSSSKGGSRVDIRTVSRALEEDAAAHSATAQRKQPELQHQQLLPDQQRLQRRVDDLLEENRRLQASLSRATAAATAGGDSNGTTADGASADRPRLDSDESQRLLDRLLFEKETMATEMQQLRLQVESLQLQKQQPSAQPQQQHPGLPEFDPDSPAALKRRIIDLEQQIADLHEANETMRQSSAGGQSPQQQQQKQQQQISNNLPSWSPASDSRLRATVEELTVENRVLRNEVTRLRQKERPDMSYLRDEVGGLRTEMDALSERNNLLMQENRRLQAGTHGTDSSLSSFHHRALYYDGVGGSLGDSASRASLSQPHRGLDSGFRAVSIADVSSISASRQQQQQPRPQFEARSYQRYEQPFELTASATLDRHSRSRSPAKQDSAQTLKKRHPIVPPLSLSGAADPVGGNGTAAAAPADDSGESTDTILTDVEREFEGLDAGKAGYRSKYTQDFSSSAAVGSRDRPRRQSSQLHGGSRHARSSSSLAVYRSTGKALERRPPSPPLSPPLTPPSPPTRRQQPQQPEGGVVSPFSTLGRHPFAPKRHNDIRTGDLVKFTRQGGRISKGLVHYIGRLPGRNDVYLGVELDHEEGKHDGVYDGRRYFQCKSRKGVFVAFNKLIMCYQSK</sequence>
<feature type="region of interest" description="Disordered" evidence="2">
    <location>
        <begin position="183"/>
        <end position="220"/>
    </location>
</feature>
<feature type="region of interest" description="Disordered" evidence="2">
    <location>
        <begin position="248"/>
        <end position="272"/>
    </location>
</feature>
<feature type="compositionally biased region" description="Basic and acidic residues" evidence="2">
    <location>
        <begin position="208"/>
        <end position="220"/>
    </location>
</feature>
<feature type="non-terminal residue" evidence="4">
    <location>
        <position position="1"/>
    </location>
</feature>
<feature type="coiled-coil region" evidence="1">
    <location>
        <begin position="337"/>
        <end position="396"/>
    </location>
</feature>
<evidence type="ECO:0000256" key="1">
    <source>
        <dbReference type="SAM" id="Coils"/>
    </source>
</evidence>
<protein>
    <recommendedName>
        <fullName evidence="3">CAP-Gly domain-containing protein</fullName>
    </recommendedName>
</protein>
<gene>
    <name evidence="4" type="ORF">BOX15_Mlig019653g2</name>
</gene>
<evidence type="ECO:0000259" key="3">
    <source>
        <dbReference type="PROSITE" id="PS50245"/>
    </source>
</evidence>
<dbReference type="Proteomes" id="UP000215902">
    <property type="component" value="Unassembled WGS sequence"/>
</dbReference>
<dbReference type="PROSITE" id="PS00845">
    <property type="entry name" value="CAP_GLY_1"/>
    <property type="match status" value="1"/>
</dbReference>
<name>A0A267DW63_9PLAT</name>
<organism evidence="4 5">
    <name type="scientific">Macrostomum lignano</name>
    <dbReference type="NCBI Taxonomy" id="282301"/>
    <lineage>
        <taxon>Eukaryota</taxon>
        <taxon>Metazoa</taxon>
        <taxon>Spiralia</taxon>
        <taxon>Lophotrochozoa</taxon>
        <taxon>Platyhelminthes</taxon>
        <taxon>Rhabditophora</taxon>
        <taxon>Macrostomorpha</taxon>
        <taxon>Macrostomida</taxon>
        <taxon>Macrostomidae</taxon>
        <taxon>Macrostomum</taxon>
    </lineage>
</organism>
<proteinExistence type="predicted"/>
<dbReference type="PROSITE" id="PS50245">
    <property type="entry name" value="CAP_GLY_2"/>
    <property type="match status" value="1"/>
</dbReference>
<comment type="caution">
    <text evidence="4">The sequence shown here is derived from an EMBL/GenBank/DDBJ whole genome shotgun (WGS) entry which is preliminary data.</text>
</comment>
<feature type="compositionally biased region" description="Pro residues" evidence="2">
    <location>
        <begin position="617"/>
        <end position="631"/>
    </location>
</feature>
<evidence type="ECO:0000313" key="4">
    <source>
        <dbReference type="EMBL" id="PAA52857.1"/>
    </source>
</evidence>
<dbReference type="OrthoDB" id="2130750at2759"/>
<feature type="region of interest" description="Disordered" evidence="2">
    <location>
        <begin position="570"/>
        <end position="663"/>
    </location>
</feature>
<accession>A0A267DW63</accession>
<dbReference type="STRING" id="282301.A0A267DW63"/>
<evidence type="ECO:0000256" key="2">
    <source>
        <dbReference type="SAM" id="MobiDB-lite"/>
    </source>
</evidence>
<keyword evidence="5" id="KW-1185">Reference proteome</keyword>
<feature type="region of interest" description="Disordered" evidence="2">
    <location>
        <begin position="296"/>
        <end position="331"/>
    </location>
</feature>